<proteinExistence type="predicted"/>
<comment type="caution">
    <text evidence="1">The sequence shown here is derived from an EMBL/GenBank/DDBJ whole genome shotgun (WGS) entry which is preliminary data.</text>
</comment>
<organism evidence="1 2">
    <name type="scientific">Eumeta variegata</name>
    <name type="common">Bagworm moth</name>
    <name type="synonym">Eumeta japonica</name>
    <dbReference type="NCBI Taxonomy" id="151549"/>
    <lineage>
        <taxon>Eukaryota</taxon>
        <taxon>Metazoa</taxon>
        <taxon>Ecdysozoa</taxon>
        <taxon>Arthropoda</taxon>
        <taxon>Hexapoda</taxon>
        <taxon>Insecta</taxon>
        <taxon>Pterygota</taxon>
        <taxon>Neoptera</taxon>
        <taxon>Endopterygota</taxon>
        <taxon>Lepidoptera</taxon>
        <taxon>Glossata</taxon>
        <taxon>Ditrysia</taxon>
        <taxon>Tineoidea</taxon>
        <taxon>Psychidae</taxon>
        <taxon>Oiketicinae</taxon>
        <taxon>Eumeta</taxon>
    </lineage>
</organism>
<dbReference type="EMBL" id="BGZK01000667">
    <property type="protein sequence ID" value="GBP55379.1"/>
    <property type="molecule type" value="Genomic_DNA"/>
</dbReference>
<protein>
    <submittedName>
        <fullName evidence="1">Uncharacterized protein</fullName>
    </submittedName>
</protein>
<reference evidence="1 2" key="1">
    <citation type="journal article" date="2019" name="Commun. Biol.">
        <title>The bagworm genome reveals a unique fibroin gene that provides high tensile strength.</title>
        <authorList>
            <person name="Kono N."/>
            <person name="Nakamura H."/>
            <person name="Ohtoshi R."/>
            <person name="Tomita M."/>
            <person name="Numata K."/>
            <person name="Arakawa K."/>
        </authorList>
    </citation>
    <scope>NUCLEOTIDE SEQUENCE [LARGE SCALE GENOMIC DNA]</scope>
</reference>
<gene>
    <name evidence="1" type="ORF">EVAR_45701_1</name>
</gene>
<accession>A0A4C1WZ57</accession>
<evidence type="ECO:0000313" key="1">
    <source>
        <dbReference type="EMBL" id="GBP55379.1"/>
    </source>
</evidence>
<keyword evidence="2" id="KW-1185">Reference proteome</keyword>
<name>A0A4C1WZ57_EUMVA</name>
<dbReference type="Proteomes" id="UP000299102">
    <property type="component" value="Unassembled WGS sequence"/>
</dbReference>
<sequence>MDTCNRKGVTSALSVSLGRNWICDGRGVFTKDIVEYSNTSRVGLLISEGLSLTITSYTKHKRYGAHAVQLRSALDHSLFFRPCDADDRAQHVPLPGTAPPM</sequence>
<evidence type="ECO:0000313" key="2">
    <source>
        <dbReference type="Proteomes" id="UP000299102"/>
    </source>
</evidence>
<dbReference type="AlphaFoldDB" id="A0A4C1WZ57"/>